<dbReference type="Proteomes" id="UP000193623">
    <property type="component" value="Unassembled WGS sequence"/>
</dbReference>
<dbReference type="EMBL" id="FWFT01000005">
    <property type="protein sequence ID" value="SLN55953.1"/>
    <property type="molecule type" value="Genomic_DNA"/>
</dbReference>
<proteinExistence type="predicted"/>
<protein>
    <submittedName>
        <fullName evidence="2">Uncharacterized protein</fullName>
    </submittedName>
</protein>
<feature type="signal peptide" evidence="1">
    <location>
        <begin position="1"/>
        <end position="19"/>
    </location>
</feature>
<organism evidence="2 3">
    <name type="scientific">Pseudooctadecabacter jejudonensis</name>
    <dbReference type="NCBI Taxonomy" id="1391910"/>
    <lineage>
        <taxon>Bacteria</taxon>
        <taxon>Pseudomonadati</taxon>
        <taxon>Pseudomonadota</taxon>
        <taxon>Alphaproteobacteria</taxon>
        <taxon>Rhodobacterales</taxon>
        <taxon>Paracoccaceae</taxon>
        <taxon>Pseudooctadecabacter</taxon>
    </lineage>
</organism>
<gene>
    <name evidence="2" type="ORF">PSJ8397_02956</name>
</gene>
<evidence type="ECO:0000256" key="1">
    <source>
        <dbReference type="SAM" id="SignalP"/>
    </source>
</evidence>
<name>A0A1Y5TAH7_9RHOB</name>
<feature type="chain" id="PRO_5012689677" evidence="1">
    <location>
        <begin position="20"/>
        <end position="164"/>
    </location>
</feature>
<evidence type="ECO:0000313" key="2">
    <source>
        <dbReference type="EMBL" id="SLN55953.1"/>
    </source>
</evidence>
<keyword evidence="1" id="KW-0732">Signal</keyword>
<sequence>MFRGLLPAAIFLLAPAAAAQTLEVPGRTDSPPSPSRCENAIGSEDSCVRVLACVGNDGVYFDGEAIGWDTGTLRGFMSDGHDCIGTWSSGGLGGTGFAQLACDDGTTADVIYYSQDPDTGTVIGRGQDSAGRFIKAWSGLNVLAYLTQDSTPELPCTAGAIPIS</sequence>
<evidence type="ECO:0000313" key="3">
    <source>
        <dbReference type="Proteomes" id="UP000193623"/>
    </source>
</evidence>
<keyword evidence="3" id="KW-1185">Reference proteome</keyword>
<reference evidence="2 3" key="1">
    <citation type="submission" date="2017-03" db="EMBL/GenBank/DDBJ databases">
        <authorList>
            <person name="Afonso C.L."/>
            <person name="Miller P.J."/>
            <person name="Scott M.A."/>
            <person name="Spackman E."/>
            <person name="Goraichik I."/>
            <person name="Dimitrov K.M."/>
            <person name="Suarez D.L."/>
            <person name="Swayne D.E."/>
        </authorList>
    </citation>
    <scope>NUCLEOTIDE SEQUENCE [LARGE SCALE GENOMIC DNA]</scope>
    <source>
        <strain evidence="2 3">CECT 8397</strain>
    </source>
</reference>
<dbReference type="OrthoDB" id="7856755at2"/>
<accession>A0A1Y5TAH7</accession>
<dbReference type="AlphaFoldDB" id="A0A1Y5TAH7"/>